<dbReference type="Proteomes" id="UP000183413">
    <property type="component" value="Unassembled WGS sequence"/>
</dbReference>
<proteinExistence type="predicted"/>
<gene>
    <name evidence="2" type="ORF">SAMN04489713_1447</name>
</gene>
<dbReference type="InParanoid" id="A0A1I5Z077"/>
<keyword evidence="3" id="KW-1185">Reference proteome</keyword>
<name>A0A1I5Z077_9ACTN</name>
<dbReference type="SUPFAM" id="SSF52200">
    <property type="entry name" value="Toll/Interleukin receptor TIR domain"/>
    <property type="match status" value="1"/>
</dbReference>
<organism evidence="2 3">
    <name type="scientific">Actinomadura madurae</name>
    <dbReference type="NCBI Taxonomy" id="1993"/>
    <lineage>
        <taxon>Bacteria</taxon>
        <taxon>Bacillati</taxon>
        <taxon>Actinomycetota</taxon>
        <taxon>Actinomycetes</taxon>
        <taxon>Streptosporangiales</taxon>
        <taxon>Thermomonosporaceae</taxon>
        <taxon>Actinomadura</taxon>
    </lineage>
</organism>
<evidence type="ECO:0000259" key="1">
    <source>
        <dbReference type="Pfam" id="PF13676"/>
    </source>
</evidence>
<protein>
    <submittedName>
        <fullName evidence="2">TIR domain-containing protein</fullName>
    </submittedName>
</protein>
<sequence length="128" mass="13937">MANVFVSHRGTDRKPAERLSLELQRRGHKVWLDEWEIGTGDSIVGKINAGLSGSTYVVLCYSDAGSLSPWMGREWMSTLARQLDGHGVRLLPARLTGGEPPAIIADMRYADLVADWASGVDALSSAIR</sequence>
<dbReference type="STRING" id="1993.SAMN04489713_1447"/>
<feature type="domain" description="TIR" evidence="1">
    <location>
        <begin position="4"/>
        <end position="122"/>
    </location>
</feature>
<dbReference type="GO" id="GO:0007165">
    <property type="term" value="P:signal transduction"/>
    <property type="evidence" value="ECO:0007669"/>
    <property type="project" value="InterPro"/>
</dbReference>
<reference evidence="2 3" key="1">
    <citation type="submission" date="2016-10" db="EMBL/GenBank/DDBJ databases">
        <authorList>
            <person name="de Groot N.N."/>
        </authorList>
    </citation>
    <scope>NUCLEOTIDE SEQUENCE [LARGE SCALE GENOMIC DNA]</scope>
    <source>
        <strain evidence="2 3">DSM 43067</strain>
    </source>
</reference>
<evidence type="ECO:0000313" key="3">
    <source>
        <dbReference type="Proteomes" id="UP000183413"/>
    </source>
</evidence>
<dbReference type="InterPro" id="IPR035897">
    <property type="entry name" value="Toll_tir_struct_dom_sf"/>
</dbReference>
<dbReference type="Pfam" id="PF13676">
    <property type="entry name" value="TIR_2"/>
    <property type="match status" value="1"/>
</dbReference>
<dbReference type="InterPro" id="IPR000157">
    <property type="entry name" value="TIR_dom"/>
</dbReference>
<evidence type="ECO:0000313" key="2">
    <source>
        <dbReference type="EMBL" id="SFQ49861.1"/>
    </source>
</evidence>
<dbReference type="AlphaFoldDB" id="A0A1I5Z077"/>
<dbReference type="Gene3D" id="3.40.50.10140">
    <property type="entry name" value="Toll/interleukin-1 receptor homology (TIR) domain"/>
    <property type="match status" value="1"/>
</dbReference>
<dbReference type="RefSeq" id="WP_075025104.1">
    <property type="nucleotide sequence ID" value="NZ_FOVH01000044.1"/>
</dbReference>
<accession>A0A1I5Z077</accession>
<dbReference type="EMBL" id="FOVH01000044">
    <property type="protein sequence ID" value="SFQ49861.1"/>
    <property type="molecule type" value="Genomic_DNA"/>
</dbReference>